<dbReference type="Gene3D" id="3.20.20.70">
    <property type="entry name" value="Aldolase class I"/>
    <property type="match status" value="1"/>
</dbReference>
<dbReference type="InterPro" id="IPR026404">
    <property type="entry name" value="rSAM_w_lipo"/>
</dbReference>
<keyword evidence="3" id="KW-0949">S-adenosyl-L-methionine</keyword>
<dbReference type="GO" id="GO:0051539">
    <property type="term" value="F:4 iron, 4 sulfur cluster binding"/>
    <property type="evidence" value="ECO:0007669"/>
    <property type="project" value="UniProtKB-KW"/>
</dbReference>
<dbReference type="GO" id="GO:0046872">
    <property type="term" value="F:metal ion binding"/>
    <property type="evidence" value="ECO:0007669"/>
    <property type="project" value="UniProtKB-KW"/>
</dbReference>
<reference evidence="8 9" key="1">
    <citation type="submission" date="2016-08" db="EMBL/GenBank/DDBJ databases">
        <authorList>
            <person name="Seilhamer J.J."/>
        </authorList>
    </citation>
    <scope>NUCLEOTIDE SEQUENCE [LARGE SCALE GENOMIC DNA]</scope>
    <source>
        <strain evidence="8">M3/6</strain>
    </source>
</reference>
<dbReference type="InterPro" id="IPR007197">
    <property type="entry name" value="rSAM"/>
</dbReference>
<dbReference type="PANTHER" id="PTHR11228:SF7">
    <property type="entry name" value="PQQA PEPTIDE CYCLASE"/>
    <property type="match status" value="1"/>
</dbReference>
<evidence type="ECO:0000313" key="8">
    <source>
        <dbReference type="EMBL" id="SCD21921.1"/>
    </source>
</evidence>
<proteinExistence type="predicted"/>
<gene>
    <name evidence="8" type="ORF">PSM36_3132</name>
</gene>
<protein>
    <submittedName>
        <fullName evidence="8">Radical SAM protein</fullName>
    </submittedName>
</protein>
<evidence type="ECO:0000313" key="9">
    <source>
        <dbReference type="Proteomes" id="UP000187464"/>
    </source>
</evidence>
<evidence type="ECO:0000259" key="7">
    <source>
        <dbReference type="PROSITE" id="PS51918"/>
    </source>
</evidence>
<evidence type="ECO:0000256" key="5">
    <source>
        <dbReference type="ARBA" id="ARBA00023004"/>
    </source>
</evidence>
<organism evidence="8 9">
    <name type="scientific">Proteiniphilum saccharofermentans</name>
    <dbReference type="NCBI Taxonomy" id="1642647"/>
    <lineage>
        <taxon>Bacteria</taxon>
        <taxon>Pseudomonadati</taxon>
        <taxon>Bacteroidota</taxon>
        <taxon>Bacteroidia</taxon>
        <taxon>Bacteroidales</taxon>
        <taxon>Dysgonomonadaceae</taxon>
        <taxon>Proteiniphilum</taxon>
    </lineage>
</organism>
<sequence>MDTKKKLILSLYRQHKATQSKLHKLTYLFWECTLRCNFNCMHCGSDCTRQAAVPDMPKEDFLRVLADIRPHVNPHKTMIVLTGGEPLVRKDLAECGQAMYDMGYPWGFVTNGWGLEEKRLQSLLNAGLRSVTVSLDGYTEESHDWFRGKQGSWLRAINAISRVVSTPDLVYDVVTCVNKKNIADLPKLRDLLISLGVTHWRLFTVFPKGRAKDNPLLKLSTVEFRQMMDFIRDTRREGKINASYGCEGYLEDYEMEVRDTPFHCQAGINIASVLANGDISACPSLRGDYVQGNIYQDDFWTVWNSRYQIMRDRSWTKTGKCASCKSYKYCQGNGLHLRDEKTGELLHCHLEMMGKETQAEPKFENVLTAAFRFLT</sequence>
<dbReference type="EMBL" id="LT605205">
    <property type="protein sequence ID" value="SCD21921.1"/>
    <property type="molecule type" value="Genomic_DNA"/>
</dbReference>
<evidence type="ECO:0000256" key="1">
    <source>
        <dbReference type="ARBA" id="ARBA00001966"/>
    </source>
</evidence>
<dbReference type="SFLD" id="SFLDG01067">
    <property type="entry name" value="SPASM/twitch_domain_containing"/>
    <property type="match status" value="1"/>
</dbReference>
<keyword evidence="5" id="KW-0408">Iron</keyword>
<evidence type="ECO:0000256" key="2">
    <source>
        <dbReference type="ARBA" id="ARBA00022485"/>
    </source>
</evidence>
<dbReference type="PIRSF" id="PIRSF037420">
    <property type="entry name" value="PQQ_syn_pqqE"/>
    <property type="match status" value="1"/>
</dbReference>
<dbReference type="InterPro" id="IPR017200">
    <property type="entry name" value="PqqE-like"/>
</dbReference>
<dbReference type="SFLD" id="SFLDS00029">
    <property type="entry name" value="Radical_SAM"/>
    <property type="match status" value="1"/>
</dbReference>
<name>A0A1R3T2H7_9BACT</name>
<dbReference type="AlphaFoldDB" id="A0A1R3T2H7"/>
<dbReference type="Pfam" id="PF13186">
    <property type="entry name" value="SPASM"/>
    <property type="match status" value="1"/>
</dbReference>
<dbReference type="CDD" id="cd01335">
    <property type="entry name" value="Radical_SAM"/>
    <property type="match status" value="1"/>
</dbReference>
<dbReference type="SUPFAM" id="SSF102114">
    <property type="entry name" value="Radical SAM enzymes"/>
    <property type="match status" value="1"/>
</dbReference>
<dbReference type="STRING" id="1642647.PSM36_3132"/>
<dbReference type="RefSeq" id="WP_076931655.1">
    <property type="nucleotide sequence ID" value="NZ_LT605205.1"/>
</dbReference>
<evidence type="ECO:0000256" key="6">
    <source>
        <dbReference type="ARBA" id="ARBA00023014"/>
    </source>
</evidence>
<dbReference type="InterPro" id="IPR050377">
    <property type="entry name" value="Radical_SAM_PqqE_MftC-like"/>
</dbReference>
<comment type="cofactor">
    <cofactor evidence="1">
        <name>[4Fe-4S] cluster</name>
        <dbReference type="ChEBI" id="CHEBI:49883"/>
    </cofactor>
</comment>
<dbReference type="NCBIfam" id="TIGR04085">
    <property type="entry name" value="rSAM_more_4Fe4S"/>
    <property type="match status" value="1"/>
</dbReference>
<keyword evidence="2" id="KW-0004">4Fe-4S</keyword>
<dbReference type="GO" id="GO:0003824">
    <property type="term" value="F:catalytic activity"/>
    <property type="evidence" value="ECO:0007669"/>
    <property type="project" value="InterPro"/>
</dbReference>
<keyword evidence="4" id="KW-0479">Metal-binding</keyword>
<dbReference type="InterPro" id="IPR058240">
    <property type="entry name" value="rSAM_sf"/>
</dbReference>
<keyword evidence="6" id="KW-0411">Iron-sulfur</keyword>
<evidence type="ECO:0000256" key="4">
    <source>
        <dbReference type="ARBA" id="ARBA00022723"/>
    </source>
</evidence>
<keyword evidence="9" id="KW-1185">Reference proteome</keyword>
<dbReference type="NCBIfam" id="TIGR04133">
    <property type="entry name" value="rSAM_w_lipo"/>
    <property type="match status" value="1"/>
</dbReference>
<dbReference type="PANTHER" id="PTHR11228">
    <property type="entry name" value="RADICAL SAM DOMAIN PROTEIN"/>
    <property type="match status" value="1"/>
</dbReference>
<dbReference type="SFLD" id="SFLDG01386">
    <property type="entry name" value="main_SPASM_domain-containing"/>
    <property type="match status" value="1"/>
</dbReference>
<dbReference type="KEGG" id="psac:PSM36_3132"/>
<feature type="domain" description="Radical SAM core" evidence="7">
    <location>
        <begin position="22"/>
        <end position="237"/>
    </location>
</feature>
<dbReference type="Proteomes" id="UP000187464">
    <property type="component" value="Chromosome I"/>
</dbReference>
<accession>A0A1R3T2H7</accession>
<dbReference type="Pfam" id="PF04055">
    <property type="entry name" value="Radical_SAM"/>
    <property type="match status" value="1"/>
</dbReference>
<evidence type="ECO:0000256" key="3">
    <source>
        <dbReference type="ARBA" id="ARBA00022691"/>
    </source>
</evidence>
<dbReference type="PROSITE" id="PS51918">
    <property type="entry name" value="RADICAL_SAM"/>
    <property type="match status" value="1"/>
</dbReference>
<dbReference type="InterPro" id="IPR013785">
    <property type="entry name" value="Aldolase_TIM"/>
</dbReference>
<dbReference type="InterPro" id="IPR023885">
    <property type="entry name" value="4Fe4S-binding_SPASM_dom"/>
</dbReference>